<dbReference type="EMBL" id="LAZR01040077">
    <property type="protein sequence ID" value="KKL15397.1"/>
    <property type="molecule type" value="Genomic_DNA"/>
</dbReference>
<comment type="caution">
    <text evidence="1">The sequence shown here is derived from an EMBL/GenBank/DDBJ whole genome shotgun (WGS) entry which is preliminary data.</text>
</comment>
<dbReference type="AlphaFoldDB" id="A0A0F9BNJ3"/>
<accession>A0A0F9BNJ3</accession>
<sequence length="23" mass="2396">DYDTGAAWQSQVGVTGQITLVGE</sequence>
<organism evidence="1">
    <name type="scientific">marine sediment metagenome</name>
    <dbReference type="NCBI Taxonomy" id="412755"/>
    <lineage>
        <taxon>unclassified sequences</taxon>
        <taxon>metagenomes</taxon>
        <taxon>ecological metagenomes</taxon>
    </lineage>
</organism>
<feature type="non-terminal residue" evidence="1">
    <location>
        <position position="1"/>
    </location>
</feature>
<proteinExistence type="predicted"/>
<protein>
    <submittedName>
        <fullName evidence="1">Uncharacterized protein</fullName>
    </submittedName>
</protein>
<name>A0A0F9BNJ3_9ZZZZ</name>
<evidence type="ECO:0000313" key="1">
    <source>
        <dbReference type="EMBL" id="KKL15397.1"/>
    </source>
</evidence>
<gene>
    <name evidence="1" type="ORF">LCGC14_2505950</name>
</gene>
<reference evidence="1" key="1">
    <citation type="journal article" date="2015" name="Nature">
        <title>Complex archaea that bridge the gap between prokaryotes and eukaryotes.</title>
        <authorList>
            <person name="Spang A."/>
            <person name="Saw J.H."/>
            <person name="Jorgensen S.L."/>
            <person name="Zaremba-Niedzwiedzka K."/>
            <person name="Martijn J."/>
            <person name="Lind A.E."/>
            <person name="van Eijk R."/>
            <person name="Schleper C."/>
            <person name="Guy L."/>
            <person name="Ettema T.J."/>
        </authorList>
    </citation>
    <scope>NUCLEOTIDE SEQUENCE</scope>
</reference>